<proteinExistence type="predicted"/>
<evidence type="ECO:0008006" key="4">
    <source>
        <dbReference type="Google" id="ProtNLM"/>
    </source>
</evidence>
<dbReference type="EMBL" id="KV417303">
    <property type="protein sequence ID" value="KZO93189.1"/>
    <property type="molecule type" value="Genomic_DNA"/>
</dbReference>
<dbReference type="OrthoDB" id="10619870at2759"/>
<organism evidence="2 3">
    <name type="scientific">Calocera viscosa (strain TUFC12733)</name>
    <dbReference type="NCBI Taxonomy" id="1330018"/>
    <lineage>
        <taxon>Eukaryota</taxon>
        <taxon>Fungi</taxon>
        <taxon>Dikarya</taxon>
        <taxon>Basidiomycota</taxon>
        <taxon>Agaricomycotina</taxon>
        <taxon>Dacrymycetes</taxon>
        <taxon>Dacrymycetales</taxon>
        <taxon>Dacrymycetaceae</taxon>
        <taxon>Calocera</taxon>
    </lineage>
</organism>
<dbReference type="Proteomes" id="UP000076738">
    <property type="component" value="Unassembled WGS sequence"/>
</dbReference>
<evidence type="ECO:0000256" key="1">
    <source>
        <dbReference type="SAM" id="MobiDB-lite"/>
    </source>
</evidence>
<feature type="compositionally biased region" description="Polar residues" evidence="1">
    <location>
        <begin position="40"/>
        <end position="54"/>
    </location>
</feature>
<reference evidence="2 3" key="1">
    <citation type="journal article" date="2016" name="Mol. Biol. Evol.">
        <title>Comparative Genomics of Early-Diverging Mushroom-Forming Fungi Provides Insights into the Origins of Lignocellulose Decay Capabilities.</title>
        <authorList>
            <person name="Nagy L.G."/>
            <person name="Riley R."/>
            <person name="Tritt A."/>
            <person name="Adam C."/>
            <person name="Daum C."/>
            <person name="Floudas D."/>
            <person name="Sun H."/>
            <person name="Yadav J.S."/>
            <person name="Pangilinan J."/>
            <person name="Larsson K.H."/>
            <person name="Matsuura K."/>
            <person name="Barry K."/>
            <person name="Labutti K."/>
            <person name="Kuo R."/>
            <person name="Ohm R.A."/>
            <person name="Bhattacharya S.S."/>
            <person name="Shirouzu T."/>
            <person name="Yoshinaga Y."/>
            <person name="Martin F.M."/>
            <person name="Grigoriev I.V."/>
            <person name="Hibbett D.S."/>
        </authorList>
    </citation>
    <scope>NUCLEOTIDE SEQUENCE [LARGE SCALE GENOMIC DNA]</scope>
    <source>
        <strain evidence="2 3">TUFC12733</strain>
    </source>
</reference>
<feature type="compositionally biased region" description="Pro residues" evidence="1">
    <location>
        <begin position="1"/>
        <end position="25"/>
    </location>
</feature>
<keyword evidence="3" id="KW-1185">Reference proteome</keyword>
<feature type="region of interest" description="Disordered" evidence="1">
    <location>
        <begin position="1"/>
        <end position="55"/>
    </location>
</feature>
<sequence>MPPPPPPPSRPRSPPPCPPPPPPSPVHRADAPQQAGEAVVSSTPTSLGMTSSPTLPKRDYTPILPAIILPAATASQLLPMLRTLARVLSWLGATGGIAGFVYYRYILPRLDETLARRAALRAHALALATRLASQLHTLHASQSSRHALPEPSPPAPTISALPPALSALQAAHEPRASSQRALQALSSLSSYVSARTYGPLPRRADPAVPAPVAAPVVGLESAEHAWEASLACWEREAEGVLREIRAVKGLVLNRRSFAGAV</sequence>
<dbReference type="STRING" id="1330018.A0A167J2R2"/>
<evidence type="ECO:0000313" key="2">
    <source>
        <dbReference type="EMBL" id="KZO93189.1"/>
    </source>
</evidence>
<evidence type="ECO:0000313" key="3">
    <source>
        <dbReference type="Proteomes" id="UP000076738"/>
    </source>
</evidence>
<gene>
    <name evidence="2" type="ORF">CALVIDRAFT_529616</name>
</gene>
<accession>A0A167J2R2</accession>
<protein>
    <recommendedName>
        <fullName evidence="4">Peroxin-14</fullName>
    </recommendedName>
</protein>
<name>A0A167J2R2_CALVF</name>
<dbReference type="AlphaFoldDB" id="A0A167J2R2"/>